<feature type="compositionally biased region" description="Basic and acidic residues" evidence="3">
    <location>
        <begin position="384"/>
        <end position="397"/>
    </location>
</feature>
<feature type="coiled-coil region" evidence="2">
    <location>
        <begin position="293"/>
        <end position="320"/>
    </location>
</feature>
<evidence type="ECO:0000256" key="2">
    <source>
        <dbReference type="SAM" id="Coils"/>
    </source>
</evidence>
<dbReference type="OrthoDB" id="9906618at2759"/>
<evidence type="ECO:0000256" key="3">
    <source>
        <dbReference type="SAM" id="MobiDB-lite"/>
    </source>
</evidence>
<dbReference type="Proteomes" id="UP000269221">
    <property type="component" value="Unassembled WGS sequence"/>
</dbReference>
<keyword evidence="1" id="KW-0378">Hydrolase</keyword>
<evidence type="ECO:0000259" key="4">
    <source>
        <dbReference type="PROSITE" id="PS50175"/>
    </source>
</evidence>
<dbReference type="PANTHER" id="PTHR48195:SF1">
    <property type="entry name" value="RIKEN CDNA 2410002F23 GENE"/>
    <property type="match status" value="1"/>
</dbReference>
<dbReference type="InterPro" id="IPR053270">
    <property type="entry name" value="Fv1_restriction_factor"/>
</dbReference>
<gene>
    <name evidence="5" type="ORF">DUI87_01356</name>
</gene>
<name>A0A3M0L542_HIRRU</name>
<dbReference type="PROSITE" id="PS50175">
    <property type="entry name" value="ASP_PROT_RETROV"/>
    <property type="match status" value="1"/>
</dbReference>
<dbReference type="InterPro" id="IPR021109">
    <property type="entry name" value="Peptidase_aspartic_dom_sf"/>
</dbReference>
<keyword evidence="6" id="KW-1185">Reference proteome</keyword>
<dbReference type="GO" id="GO:0009615">
    <property type="term" value="P:response to virus"/>
    <property type="evidence" value="ECO:0007669"/>
    <property type="project" value="TreeGrafter"/>
</dbReference>
<dbReference type="EMBL" id="QRBI01000093">
    <property type="protein sequence ID" value="RMC20505.1"/>
    <property type="molecule type" value="Genomic_DNA"/>
</dbReference>
<reference evidence="5 6" key="1">
    <citation type="submission" date="2018-07" db="EMBL/GenBank/DDBJ databases">
        <title>A high quality draft genome assembly of the barn swallow (H. rustica rustica).</title>
        <authorList>
            <person name="Formenti G."/>
            <person name="Chiara M."/>
            <person name="Poveda L."/>
            <person name="Francoijs K.-J."/>
            <person name="Bonisoli-Alquati A."/>
            <person name="Canova L."/>
            <person name="Gianfranceschi L."/>
            <person name="Horner D.S."/>
            <person name="Saino N."/>
        </authorList>
    </citation>
    <scope>NUCLEOTIDE SEQUENCE [LARGE SCALE GENOMIC DNA]</scope>
    <source>
        <strain evidence="5">Chelidonia</strain>
        <tissue evidence="5">Blood</tissue>
    </source>
</reference>
<accession>A0A3M0L542</accession>
<feature type="region of interest" description="Disordered" evidence="3">
    <location>
        <begin position="384"/>
        <end position="429"/>
    </location>
</feature>
<proteinExistence type="predicted"/>
<dbReference type="GO" id="GO:0006508">
    <property type="term" value="P:proteolysis"/>
    <property type="evidence" value="ECO:0007669"/>
    <property type="project" value="InterPro"/>
</dbReference>
<dbReference type="Gene3D" id="2.40.70.10">
    <property type="entry name" value="Acid Proteases"/>
    <property type="match status" value="1"/>
</dbReference>
<dbReference type="InterPro" id="IPR001995">
    <property type="entry name" value="Peptidase_A2_cat"/>
</dbReference>
<evidence type="ECO:0000313" key="6">
    <source>
        <dbReference type="Proteomes" id="UP000269221"/>
    </source>
</evidence>
<dbReference type="AlphaFoldDB" id="A0A3M0L542"/>
<feature type="domain" description="Peptidase A2" evidence="4">
    <location>
        <begin position="81"/>
        <end position="113"/>
    </location>
</feature>
<keyword evidence="2" id="KW-0175">Coiled coil</keyword>
<sequence length="429" mass="48260">MEIEIAPMTIKGNMPKRILLVRCSQPSFYLAKGQIIAQAIPTPAGVPVDDKTPNVYWAEVVGEDKPIIGCNLTRGTDHLHMEGLLDTRSYVTIIPEKMWPSHWDLQPVAGKLQDPSFPSALPLAPSSPPTLPPTLKTLPFNSTPCEATILDSTEARHLGSLSHDPVIDQEMMREASPCSLWIRVLGSVAERYLCADDLYMQQTPWKTIEQGIQRLREMAVGEMVFSDDINARNPDLVSCTSVMWRKLIRLGPLEYASALAVMKREDMEETVLDMAKKLRAYADAVHGPTHARIAAVETHLQKLEDKIDENHKRLREEIREDLLQISAVQIRGSGTQRRRSPARERGYTPRAELWFFLRDCGENMNRWDGKSTAALAQRVRELKEVKTQRGSSTKREAAPVAHSRTARYDDDDMSDPLEGTSKICSRKEG</sequence>
<dbReference type="SUPFAM" id="SSF50630">
    <property type="entry name" value="Acid proteases"/>
    <property type="match status" value="1"/>
</dbReference>
<dbReference type="PANTHER" id="PTHR48195">
    <property type="entry name" value="FRIEND VIRUS SUSCEPTIBILITY PROTEIN 1"/>
    <property type="match status" value="1"/>
</dbReference>
<organism evidence="5 6">
    <name type="scientific">Hirundo rustica rustica</name>
    <dbReference type="NCBI Taxonomy" id="333673"/>
    <lineage>
        <taxon>Eukaryota</taxon>
        <taxon>Metazoa</taxon>
        <taxon>Chordata</taxon>
        <taxon>Craniata</taxon>
        <taxon>Vertebrata</taxon>
        <taxon>Euteleostomi</taxon>
        <taxon>Archelosauria</taxon>
        <taxon>Archosauria</taxon>
        <taxon>Dinosauria</taxon>
        <taxon>Saurischia</taxon>
        <taxon>Theropoda</taxon>
        <taxon>Coelurosauria</taxon>
        <taxon>Aves</taxon>
        <taxon>Neognathae</taxon>
        <taxon>Neoaves</taxon>
        <taxon>Telluraves</taxon>
        <taxon>Australaves</taxon>
        <taxon>Passeriformes</taxon>
        <taxon>Sylvioidea</taxon>
        <taxon>Hirundinidae</taxon>
        <taxon>Hirundo</taxon>
    </lineage>
</organism>
<evidence type="ECO:0000313" key="5">
    <source>
        <dbReference type="EMBL" id="RMC20505.1"/>
    </source>
</evidence>
<evidence type="ECO:0000256" key="1">
    <source>
        <dbReference type="ARBA" id="ARBA00022801"/>
    </source>
</evidence>
<comment type="caution">
    <text evidence="5">The sequence shown here is derived from an EMBL/GenBank/DDBJ whole genome shotgun (WGS) entry which is preliminary data.</text>
</comment>
<protein>
    <recommendedName>
        <fullName evidence="4">Peptidase A2 domain-containing protein</fullName>
    </recommendedName>
</protein>
<dbReference type="GO" id="GO:0004190">
    <property type="term" value="F:aspartic-type endopeptidase activity"/>
    <property type="evidence" value="ECO:0007669"/>
    <property type="project" value="InterPro"/>
</dbReference>
<dbReference type="GO" id="GO:0005794">
    <property type="term" value="C:Golgi apparatus"/>
    <property type="evidence" value="ECO:0007669"/>
    <property type="project" value="TreeGrafter"/>
</dbReference>
<dbReference type="STRING" id="333673.A0A3M0L542"/>